<sequence length="128" mass="13715">MAASSALLLSFNLIFFTLISSSTNVLSSETYKHPPPNSPSAPATCPRDVLKFRVCADFLNFLMHLVMGVPPKKPCCSLVHGLADFEAAVCLCTAIKANIMGIDLNIPISMSLLLNNCGKNVPRGFQCA</sequence>
<reference evidence="3" key="1">
    <citation type="submission" date="2019-08" db="EMBL/GenBank/DDBJ databases">
        <title>Reference gene set and small RNA set construction with multiple tissues from Davidia involucrata Baill.</title>
        <authorList>
            <person name="Yang H."/>
            <person name="Zhou C."/>
            <person name="Li G."/>
            <person name="Wang J."/>
            <person name="Gao P."/>
            <person name="Wang M."/>
            <person name="Wang R."/>
            <person name="Zhao Y."/>
        </authorList>
    </citation>
    <scope>NUCLEOTIDE SEQUENCE</scope>
    <source>
        <tissue evidence="3">Mixed with DoveR01_LX</tissue>
    </source>
</reference>
<dbReference type="Pfam" id="PF14547">
    <property type="entry name" value="Hydrophob_seed"/>
    <property type="match status" value="1"/>
</dbReference>
<protein>
    <submittedName>
        <fullName evidence="3">Putative proline-rich protein DC2.15-like</fullName>
    </submittedName>
</protein>
<keyword evidence="1" id="KW-0732">Signal</keyword>
<evidence type="ECO:0000259" key="2">
    <source>
        <dbReference type="SMART" id="SM00499"/>
    </source>
</evidence>
<evidence type="ECO:0000256" key="1">
    <source>
        <dbReference type="SAM" id="SignalP"/>
    </source>
</evidence>
<dbReference type="InterPro" id="IPR016140">
    <property type="entry name" value="Bifunc_inhib/LTP/seed_store"/>
</dbReference>
<dbReference type="Gene3D" id="1.10.110.10">
    <property type="entry name" value="Plant lipid-transfer and hydrophobic proteins"/>
    <property type="match status" value="1"/>
</dbReference>
<dbReference type="InterPro" id="IPR051636">
    <property type="entry name" value="Plant_LTP/defense-related"/>
</dbReference>
<feature type="chain" id="PRO_5022731598" evidence="1">
    <location>
        <begin position="22"/>
        <end position="128"/>
    </location>
</feature>
<feature type="domain" description="Bifunctional inhibitor/plant lipid transfer protein/seed storage helical" evidence="2">
    <location>
        <begin position="45"/>
        <end position="127"/>
    </location>
</feature>
<dbReference type="InterPro" id="IPR027923">
    <property type="entry name" value="Hydrophob_seed_dom"/>
</dbReference>
<dbReference type="SMART" id="SM00499">
    <property type="entry name" value="AAI"/>
    <property type="match status" value="1"/>
</dbReference>
<proteinExistence type="predicted"/>
<organism evidence="3">
    <name type="scientific">Davidia involucrata</name>
    <name type="common">Dove tree</name>
    <dbReference type="NCBI Taxonomy" id="16924"/>
    <lineage>
        <taxon>Eukaryota</taxon>
        <taxon>Viridiplantae</taxon>
        <taxon>Streptophyta</taxon>
        <taxon>Embryophyta</taxon>
        <taxon>Tracheophyta</taxon>
        <taxon>Spermatophyta</taxon>
        <taxon>Magnoliopsida</taxon>
        <taxon>eudicotyledons</taxon>
        <taxon>Gunneridae</taxon>
        <taxon>Pentapetalae</taxon>
        <taxon>asterids</taxon>
        <taxon>Cornales</taxon>
        <taxon>Nyssaceae</taxon>
        <taxon>Davidia</taxon>
    </lineage>
</organism>
<dbReference type="PANTHER" id="PTHR31731">
    <property type="match status" value="1"/>
</dbReference>
<accession>A0A5B7BRV8</accession>
<feature type="signal peptide" evidence="1">
    <location>
        <begin position="1"/>
        <end position="21"/>
    </location>
</feature>
<dbReference type="AlphaFoldDB" id="A0A5B7BRV8"/>
<dbReference type="SUPFAM" id="SSF47699">
    <property type="entry name" value="Bifunctional inhibitor/lipid-transfer protein/seed storage 2S albumin"/>
    <property type="match status" value="1"/>
</dbReference>
<dbReference type="InterPro" id="IPR036312">
    <property type="entry name" value="Bifun_inhib/LTP/seed_sf"/>
</dbReference>
<dbReference type="EMBL" id="GHES01039324">
    <property type="protein sequence ID" value="MPA69883.1"/>
    <property type="molecule type" value="Transcribed_RNA"/>
</dbReference>
<name>A0A5B7BRV8_DAVIN</name>
<gene>
    <name evidence="3" type="ORF">Din_039324</name>
</gene>
<evidence type="ECO:0000313" key="3">
    <source>
        <dbReference type="EMBL" id="MPA69883.1"/>
    </source>
</evidence>
<dbReference type="CDD" id="cd01958">
    <property type="entry name" value="HPS_like"/>
    <property type="match status" value="1"/>
</dbReference>